<dbReference type="InterPro" id="IPR051598">
    <property type="entry name" value="TSUP/Inactive_protease-like"/>
</dbReference>
<evidence type="ECO:0000256" key="3">
    <source>
        <dbReference type="ARBA" id="ARBA00022989"/>
    </source>
</evidence>
<name>A0A434AGC8_9BACT</name>
<dbReference type="GO" id="GO:0005886">
    <property type="term" value="C:plasma membrane"/>
    <property type="evidence" value="ECO:0007669"/>
    <property type="project" value="UniProtKB-SubCell"/>
</dbReference>
<feature type="transmembrane region" description="Helical" evidence="5">
    <location>
        <begin position="12"/>
        <end position="36"/>
    </location>
</feature>
<gene>
    <name evidence="6" type="ORF">DLK05_13500</name>
</gene>
<feature type="transmembrane region" description="Helical" evidence="5">
    <location>
        <begin position="48"/>
        <end position="68"/>
    </location>
</feature>
<feature type="transmembrane region" description="Helical" evidence="5">
    <location>
        <begin position="111"/>
        <end position="127"/>
    </location>
</feature>
<evidence type="ECO:0000256" key="4">
    <source>
        <dbReference type="ARBA" id="ARBA00023136"/>
    </source>
</evidence>
<proteinExistence type="inferred from homology"/>
<keyword evidence="2 5" id="KW-0812">Transmembrane</keyword>
<keyword evidence="5" id="KW-1003">Cell membrane</keyword>
<dbReference type="Pfam" id="PF01925">
    <property type="entry name" value="TauE"/>
    <property type="match status" value="1"/>
</dbReference>
<dbReference type="RefSeq" id="WP_127344496.1">
    <property type="nucleotide sequence ID" value="NZ_RJJX01000022.1"/>
</dbReference>
<feature type="transmembrane region" description="Helical" evidence="5">
    <location>
        <begin position="187"/>
        <end position="209"/>
    </location>
</feature>
<evidence type="ECO:0000256" key="2">
    <source>
        <dbReference type="ARBA" id="ARBA00022692"/>
    </source>
</evidence>
<organism evidence="6 7">
    <name type="scientific">Ancylomarina longa</name>
    <dbReference type="NCBI Taxonomy" id="2487017"/>
    <lineage>
        <taxon>Bacteria</taxon>
        <taxon>Pseudomonadati</taxon>
        <taxon>Bacteroidota</taxon>
        <taxon>Bacteroidia</taxon>
        <taxon>Marinilabiliales</taxon>
        <taxon>Marinifilaceae</taxon>
        <taxon>Ancylomarina</taxon>
    </lineage>
</organism>
<feature type="transmembrane region" description="Helical" evidence="5">
    <location>
        <begin position="215"/>
        <end position="235"/>
    </location>
</feature>
<evidence type="ECO:0000256" key="1">
    <source>
        <dbReference type="ARBA" id="ARBA00004141"/>
    </source>
</evidence>
<keyword evidence="4 5" id="KW-0472">Membrane</keyword>
<dbReference type="AlphaFoldDB" id="A0A434AGC8"/>
<protein>
    <recommendedName>
        <fullName evidence="5">Probable membrane transporter protein</fullName>
    </recommendedName>
</protein>
<keyword evidence="7" id="KW-1185">Reference proteome</keyword>
<reference evidence="6 7" key="1">
    <citation type="submission" date="2018-11" db="EMBL/GenBank/DDBJ databases">
        <title>Parancylomarina longa gen. nov., sp. nov., isolated from sediments of southern Okinawa.</title>
        <authorList>
            <person name="Fu T."/>
        </authorList>
    </citation>
    <scope>NUCLEOTIDE SEQUENCE [LARGE SCALE GENOMIC DNA]</scope>
    <source>
        <strain evidence="6 7">T3-2 S1-C</strain>
    </source>
</reference>
<dbReference type="Proteomes" id="UP000282985">
    <property type="component" value="Unassembled WGS sequence"/>
</dbReference>
<dbReference type="OrthoDB" id="1120993at2"/>
<feature type="transmembrane region" description="Helical" evidence="5">
    <location>
        <begin position="80"/>
        <end position="99"/>
    </location>
</feature>
<keyword evidence="3 5" id="KW-1133">Transmembrane helix</keyword>
<dbReference type="InterPro" id="IPR002781">
    <property type="entry name" value="TM_pro_TauE-like"/>
</dbReference>
<feature type="transmembrane region" description="Helical" evidence="5">
    <location>
        <begin position="247"/>
        <end position="264"/>
    </location>
</feature>
<comment type="similarity">
    <text evidence="5">Belongs to the 4-toluene sulfonate uptake permease (TSUP) (TC 2.A.102) family.</text>
</comment>
<comment type="caution">
    <text evidence="6">The sequence shown here is derived from an EMBL/GenBank/DDBJ whole genome shotgun (WGS) entry which is preliminary data.</text>
</comment>
<dbReference type="PANTHER" id="PTHR43701">
    <property type="entry name" value="MEMBRANE TRANSPORTER PROTEIN MJ0441-RELATED"/>
    <property type="match status" value="1"/>
</dbReference>
<dbReference type="PANTHER" id="PTHR43701:SF2">
    <property type="entry name" value="MEMBRANE TRANSPORTER PROTEIN YJNA-RELATED"/>
    <property type="match status" value="1"/>
</dbReference>
<accession>A0A434AGC8</accession>
<evidence type="ECO:0000313" key="7">
    <source>
        <dbReference type="Proteomes" id="UP000282985"/>
    </source>
</evidence>
<evidence type="ECO:0000256" key="5">
    <source>
        <dbReference type="RuleBase" id="RU363041"/>
    </source>
</evidence>
<dbReference type="EMBL" id="RJJX01000022">
    <property type="protein sequence ID" value="RUT73380.1"/>
    <property type="molecule type" value="Genomic_DNA"/>
</dbReference>
<sequence>MIFHSSVETFYFLLPLAGFIVGLFGTMLGGGGGFFFLPLLTLVFGVPAQTAVITSLVATLPIALVGTSGHYQKGNVNTRMGMVFSVAGIIGAILGATLSSSVSAEQLKVSFGIYSILIAANMLIGSIRNRNIDKDTINENKRIGLQERLKASVFGLSAGMITGSFGTSGTAPILAGLFSMKLSVKKVVGTSLLVVLINTLVAVGAHFFIGKIDLTLVAFLSSGSVLGAFLGPVLLAKTKIGKSESKIKYIYALVIVGIGVAMILG</sequence>
<evidence type="ECO:0000313" key="6">
    <source>
        <dbReference type="EMBL" id="RUT73380.1"/>
    </source>
</evidence>
<comment type="subcellular location">
    <subcellularLocation>
        <location evidence="5">Cell membrane</location>
        <topology evidence="5">Multi-pass membrane protein</topology>
    </subcellularLocation>
    <subcellularLocation>
        <location evidence="1">Membrane</location>
        <topology evidence="1">Multi-pass membrane protein</topology>
    </subcellularLocation>
</comment>